<dbReference type="GO" id="GO:0005737">
    <property type="term" value="C:cytoplasm"/>
    <property type="evidence" value="ECO:0007669"/>
    <property type="project" value="TreeGrafter"/>
</dbReference>
<dbReference type="InParanoid" id="A0A218ZDY8"/>
<dbReference type="Proteomes" id="UP000242519">
    <property type="component" value="Unassembled WGS sequence"/>
</dbReference>
<dbReference type="Gene3D" id="3.40.50.1240">
    <property type="entry name" value="Phosphoglycerate mutase-like"/>
    <property type="match status" value="1"/>
</dbReference>
<dbReference type="PANTHER" id="PTHR48100:SF1">
    <property type="entry name" value="HISTIDINE PHOSPHATASE FAMILY PROTEIN-RELATED"/>
    <property type="match status" value="1"/>
</dbReference>
<dbReference type="CDD" id="cd07067">
    <property type="entry name" value="HP_PGM_like"/>
    <property type="match status" value="1"/>
</dbReference>
<dbReference type="SUPFAM" id="SSF53254">
    <property type="entry name" value="Phosphoglycerate mutase-like"/>
    <property type="match status" value="1"/>
</dbReference>
<dbReference type="GO" id="GO:0016791">
    <property type="term" value="F:phosphatase activity"/>
    <property type="evidence" value="ECO:0007669"/>
    <property type="project" value="TreeGrafter"/>
</dbReference>
<evidence type="ECO:0008006" key="4">
    <source>
        <dbReference type="Google" id="ProtNLM"/>
    </source>
</evidence>
<organism evidence="2 3">
    <name type="scientific">Diplocarpon coronariae</name>
    <dbReference type="NCBI Taxonomy" id="2795749"/>
    <lineage>
        <taxon>Eukaryota</taxon>
        <taxon>Fungi</taxon>
        <taxon>Dikarya</taxon>
        <taxon>Ascomycota</taxon>
        <taxon>Pezizomycotina</taxon>
        <taxon>Leotiomycetes</taxon>
        <taxon>Helotiales</taxon>
        <taxon>Drepanopezizaceae</taxon>
        <taxon>Diplocarpon</taxon>
    </lineage>
</organism>
<dbReference type="EMBL" id="MZNU01000059">
    <property type="protein sequence ID" value="OWP05964.1"/>
    <property type="molecule type" value="Genomic_DNA"/>
</dbReference>
<evidence type="ECO:0000313" key="2">
    <source>
        <dbReference type="EMBL" id="OWP05964.1"/>
    </source>
</evidence>
<keyword evidence="3" id="KW-1185">Reference proteome</keyword>
<dbReference type="AlphaFoldDB" id="A0A218ZDY8"/>
<name>A0A218ZDY8_9HELO</name>
<comment type="caution">
    <text evidence="2">The sequence shown here is derived from an EMBL/GenBank/DDBJ whole genome shotgun (WGS) entry which is preliminary data.</text>
</comment>
<evidence type="ECO:0000313" key="3">
    <source>
        <dbReference type="Proteomes" id="UP000242519"/>
    </source>
</evidence>
<feature type="region of interest" description="Disordered" evidence="1">
    <location>
        <begin position="450"/>
        <end position="471"/>
    </location>
</feature>
<dbReference type="FunCoup" id="A0A218ZDY8">
    <property type="interactions" value="157"/>
</dbReference>
<accession>A0A218ZDY8</accession>
<dbReference type="InterPro" id="IPR029033">
    <property type="entry name" value="His_PPase_superfam"/>
</dbReference>
<dbReference type="InterPro" id="IPR050275">
    <property type="entry name" value="PGM_Phosphatase"/>
</dbReference>
<dbReference type="Pfam" id="PF00300">
    <property type="entry name" value="His_Phos_1"/>
    <property type="match status" value="1"/>
</dbReference>
<proteinExistence type="predicted"/>
<dbReference type="PANTHER" id="PTHR48100">
    <property type="entry name" value="BROAD-SPECIFICITY PHOSPHATASE YOR283W-RELATED"/>
    <property type="match status" value="1"/>
</dbReference>
<sequence length="471" mass="52159">MAGGWVPGYDRLSLRAPVSFASADLRVLLPPAEISFNCIVGEPTTTSSRRKRRASRAAKTSRPRPSRPDYHAQSPPESLQLELIPVNPPLPQHPECALTRFLSSALLLAGTIIAAFLVMVEETTLPPPVPKALVEEHVAYSTVTGYFLQDEESTDPTGFDFTTTNFGLIDRTYPADAELSTNSKLTQWQRFARQIATLNRESGGNVAYKLFYFGRHGEGYHNVAEAFYGHEAWDVCLPSPPPSSLLNPKPNLTCGKQCYWSLRDGNETSTWADALLTPTGEAQARRAHDFWESAIKRQKIPTPESYYASPLLRCLATANLTFSGLDLPKEHPFVPTIKEGFREVVGAHTCDRRSAKAVIREKYPDWRFEANFAEEDPLWSPTLRETDQAIDQRTAKVLQDVWTSDQNVYISVSAHSGEISSILRVLKHRRFPLGTGQAIPILVKAEKVPGAAPPPKGAPWEPVATCSQLPA</sequence>
<dbReference type="InterPro" id="IPR013078">
    <property type="entry name" value="His_Pase_superF_clade-1"/>
</dbReference>
<feature type="compositionally biased region" description="Basic residues" evidence="1">
    <location>
        <begin position="48"/>
        <end position="65"/>
    </location>
</feature>
<feature type="region of interest" description="Disordered" evidence="1">
    <location>
        <begin position="45"/>
        <end position="76"/>
    </location>
</feature>
<gene>
    <name evidence="2" type="ORF">B2J93_6288</name>
</gene>
<reference evidence="2 3" key="1">
    <citation type="submission" date="2017-04" db="EMBL/GenBank/DDBJ databases">
        <title>Draft genome sequence of Marssonina coronaria NL1: causal agent of apple blotch.</title>
        <authorList>
            <person name="Cheng Q."/>
        </authorList>
    </citation>
    <scope>NUCLEOTIDE SEQUENCE [LARGE SCALE GENOMIC DNA]</scope>
    <source>
        <strain evidence="2 3">NL1</strain>
    </source>
</reference>
<protein>
    <recommendedName>
        <fullName evidence="4">Phosphoglycerate mutase family protein</fullName>
    </recommendedName>
</protein>
<dbReference type="OrthoDB" id="496981at2759"/>
<dbReference type="SMART" id="SM00855">
    <property type="entry name" value="PGAM"/>
    <property type="match status" value="1"/>
</dbReference>
<evidence type="ECO:0000256" key="1">
    <source>
        <dbReference type="SAM" id="MobiDB-lite"/>
    </source>
</evidence>